<dbReference type="Gene3D" id="3.40.50.300">
    <property type="entry name" value="P-loop containing nucleotide triphosphate hydrolases"/>
    <property type="match status" value="1"/>
</dbReference>
<dbReference type="InterPro" id="IPR003593">
    <property type="entry name" value="AAA+_ATPase"/>
</dbReference>
<name>A0A8H7IJ76_9AGAM</name>
<dbReference type="InterPro" id="IPR003959">
    <property type="entry name" value="ATPase_AAA_core"/>
</dbReference>
<gene>
    <name evidence="6" type="ORF">RHS01_01574</name>
</gene>
<dbReference type="Proteomes" id="UP000614334">
    <property type="component" value="Unassembled WGS sequence"/>
</dbReference>
<dbReference type="Pfam" id="PF23242">
    <property type="entry name" value="AAA_lid_TRIP13_C"/>
    <property type="match status" value="1"/>
</dbReference>
<dbReference type="InterPro" id="IPR001270">
    <property type="entry name" value="ClpA/B"/>
</dbReference>
<keyword evidence="2" id="KW-0547">Nucleotide-binding</keyword>
<evidence type="ECO:0000313" key="7">
    <source>
        <dbReference type="Proteomes" id="UP000614334"/>
    </source>
</evidence>
<keyword evidence="4" id="KW-0469">Meiosis</keyword>
<evidence type="ECO:0000256" key="3">
    <source>
        <dbReference type="ARBA" id="ARBA00022840"/>
    </source>
</evidence>
<dbReference type="InterPro" id="IPR058249">
    <property type="entry name" value="Pch2_C"/>
</dbReference>
<dbReference type="PRINTS" id="PR00300">
    <property type="entry name" value="CLPPROTEASEA"/>
</dbReference>
<dbReference type="EMBL" id="JACYCF010000002">
    <property type="protein sequence ID" value="KAF8759778.1"/>
    <property type="molecule type" value="Genomic_DNA"/>
</dbReference>
<evidence type="ECO:0000256" key="2">
    <source>
        <dbReference type="ARBA" id="ARBA00022741"/>
    </source>
</evidence>
<evidence type="ECO:0000256" key="1">
    <source>
        <dbReference type="ARBA" id="ARBA00007271"/>
    </source>
</evidence>
<dbReference type="GO" id="GO:0007131">
    <property type="term" value="P:reciprocal meiotic recombination"/>
    <property type="evidence" value="ECO:0007669"/>
    <property type="project" value="TreeGrafter"/>
</dbReference>
<dbReference type="GO" id="GO:0005634">
    <property type="term" value="C:nucleus"/>
    <property type="evidence" value="ECO:0007669"/>
    <property type="project" value="TreeGrafter"/>
</dbReference>
<dbReference type="AlphaFoldDB" id="A0A8H7IJ76"/>
<dbReference type="PANTHER" id="PTHR45991">
    <property type="entry name" value="PACHYTENE CHECKPOINT PROTEIN 2"/>
    <property type="match status" value="1"/>
</dbReference>
<sequence length="491" mass="54840">MSELPVSCANLLIHVYQPTDGPIEDQFAGGGDDEDEAVVVTTVCELPARVWEGLWDTLVYEDDIKSRLLNYIYATLIFSDANIDPNIVSWNRVVLLHGPPGTGKTSLARALAQKLAIRLQHRYSAGTRLLELNAHSLFSRWFSESGKLVQRAFSGVMEMADDPDIFLVLLIGRESYAARAGAMSGTEPSDALRVVNALLTQLDKLKLKRNVLIISTSNLPDAIDFRIASSESSRSVFGSAFQRSTTSLISILPVIDMIATPANYPSYNTLFFQNSLIPHIPHIPFWTFRTAYKRHKRRDEHRQWLDMLRLSHLSNKTLNNSAALLILAKKKIADYLRIKQELLPIAEACANEAQNRPDQPMQPEELRVARASVMLLNLATKCVLDTTICSRYFNSPLGGMSRICEITSFSTPPSEIERITATDASIFPPQGKSGRSLRRLPVLAYARHMGSAGLGRGPSDIEVWLAAMERAIDEDRGVETRYMFCRTLPFM</sequence>
<accession>A0A8H7IJ76</accession>
<evidence type="ECO:0000259" key="5">
    <source>
        <dbReference type="SMART" id="SM00382"/>
    </source>
</evidence>
<comment type="caution">
    <text evidence="6">The sequence shown here is derived from an EMBL/GenBank/DDBJ whole genome shotgun (WGS) entry which is preliminary data.</text>
</comment>
<evidence type="ECO:0000313" key="6">
    <source>
        <dbReference type="EMBL" id="KAF8759778.1"/>
    </source>
</evidence>
<proteinExistence type="inferred from homology"/>
<evidence type="ECO:0000256" key="4">
    <source>
        <dbReference type="ARBA" id="ARBA00023254"/>
    </source>
</evidence>
<dbReference type="SUPFAM" id="SSF52540">
    <property type="entry name" value="P-loop containing nucleoside triphosphate hydrolases"/>
    <property type="match status" value="1"/>
</dbReference>
<dbReference type="Pfam" id="PF00004">
    <property type="entry name" value="AAA"/>
    <property type="match status" value="1"/>
</dbReference>
<feature type="domain" description="AAA+ ATPase" evidence="5">
    <location>
        <begin position="90"/>
        <end position="256"/>
    </location>
</feature>
<organism evidence="6 7">
    <name type="scientific">Rhizoctonia solani</name>
    <dbReference type="NCBI Taxonomy" id="456999"/>
    <lineage>
        <taxon>Eukaryota</taxon>
        <taxon>Fungi</taxon>
        <taxon>Dikarya</taxon>
        <taxon>Basidiomycota</taxon>
        <taxon>Agaricomycotina</taxon>
        <taxon>Agaricomycetes</taxon>
        <taxon>Cantharellales</taxon>
        <taxon>Ceratobasidiaceae</taxon>
        <taxon>Rhizoctonia</taxon>
    </lineage>
</organism>
<dbReference type="GO" id="GO:0005694">
    <property type="term" value="C:chromosome"/>
    <property type="evidence" value="ECO:0007669"/>
    <property type="project" value="TreeGrafter"/>
</dbReference>
<keyword evidence="3" id="KW-0067">ATP-binding</keyword>
<dbReference type="GO" id="GO:0016887">
    <property type="term" value="F:ATP hydrolysis activity"/>
    <property type="evidence" value="ECO:0007669"/>
    <property type="project" value="InterPro"/>
</dbReference>
<dbReference type="InterPro" id="IPR027417">
    <property type="entry name" value="P-loop_NTPase"/>
</dbReference>
<dbReference type="SMART" id="SM00382">
    <property type="entry name" value="AAA"/>
    <property type="match status" value="1"/>
</dbReference>
<dbReference type="PANTHER" id="PTHR45991:SF1">
    <property type="entry name" value="PACHYTENE CHECKPOINT PROTEIN 2 HOMOLOG"/>
    <property type="match status" value="1"/>
</dbReference>
<reference evidence="6" key="1">
    <citation type="submission" date="2020-09" db="EMBL/GenBank/DDBJ databases">
        <title>Comparative genome analyses of four rice-infecting Rhizoctonia solani isolates reveal extensive enrichment of homogalacturonan modification genes.</title>
        <authorList>
            <person name="Lee D.-Y."/>
            <person name="Jeon J."/>
            <person name="Kim K.-T."/>
            <person name="Cheong K."/>
            <person name="Song H."/>
            <person name="Choi G."/>
            <person name="Ko J."/>
            <person name="Opiyo S.O."/>
            <person name="Zuo S."/>
            <person name="Madhav S."/>
            <person name="Lee Y.-H."/>
            <person name="Wang G.-L."/>
        </authorList>
    </citation>
    <scope>NUCLEOTIDE SEQUENCE</scope>
    <source>
        <strain evidence="6">AG1-IA B2</strain>
    </source>
</reference>
<comment type="similarity">
    <text evidence="1">Belongs to the AAA ATPase family. PCH2 subfamily.</text>
</comment>
<dbReference type="GO" id="GO:0051598">
    <property type="term" value="P:meiotic recombination checkpoint signaling"/>
    <property type="evidence" value="ECO:0007669"/>
    <property type="project" value="TreeGrafter"/>
</dbReference>
<dbReference type="InterPro" id="IPR044539">
    <property type="entry name" value="Pch2-like"/>
</dbReference>
<dbReference type="GO" id="GO:0005524">
    <property type="term" value="F:ATP binding"/>
    <property type="evidence" value="ECO:0007669"/>
    <property type="project" value="UniProtKB-KW"/>
</dbReference>
<protein>
    <submittedName>
        <fullName evidence="6">ATPase family various cellular activities (AAA)</fullName>
    </submittedName>
</protein>